<dbReference type="FunFam" id="3.40.50.300:FF:000013">
    <property type="entry name" value="PhoH family ATPase"/>
    <property type="match status" value="1"/>
</dbReference>
<dbReference type="PANTHER" id="PTHR30473">
    <property type="entry name" value="PROTEIN PHOH"/>
    <property type="match status" value="1"/>
</dbReference>
<evidence type="ECO:0000313" key="7">
    <source>
        <dbReference type="Proteomes" id="UP000198461"/>
    </source>
</evidence>
<protein>
    <submittedName>
        <fullName evidence="6">PhoH-like ATPase</fullName>
    </submittedName>
</protein>
<comment type="similarity">
    <text evidence="4">In the N-terminal section; belongs to the PINc/VapC protein family.</text>
</comment>
<dbReference type="EMBL" id="FSRE01000002">
    <property type="protein sequence ID" value="SIN91004.1"/>
    <property type="molecule type" value="Genomic_DNA"/>
</dbReference>
<proteinExistence type="inferred from homology"/>
<dbReference type="Gene3D" id="3.40.50.1010">
    <property type="entry name" value="5'-nuclease"/>
    <property type="match status" value="1"/>
</dbReference>
<sequence>MDNTKRIFVLDTNVLIHDPMALFNFDEHDVYLPMTVLEELDNHKKGMSEVARNAREANRILDQLISGENFDSIQQGIPLSKYAGPGTQDTDRLGKLFFETEPQEMELPPGLSSAKADTRILEAGLALKERHPDQDVTLVTKDINMRIKAAAVGLHSEDYYNDRVLEDTDLLYTGWTRLPEDFYSQHAQDMESWQEDGHTYYRLKLEEEPGWFPNEFLISENDAGFSAIVREINGTEVVLEYPDDYQSKAVWGIHALNPEQNMALNHLMNPDIDFVTLVGQAGTGKTLLTLAAALEQTLEENRFREIIMTRATIPIAEDIGFLPGTEEEKMTPWMGALLDNMEVLLGMDKGGHNQWQRQATQDLLNDRVKIKSMNFMRGRTFVNKFIIIDEAQNLTPKQMKTMITRAGPGTKMVCLGNLAQIDTPYLTETTSGLTYVVDRSKRWDHSAHVTLQKGERSRLAEWAAEHL</sequence>
<dbReference type="GO" id="GO:0005829">
    <property type="term" value="C:cytosol"/>
    <property type="evidence" value="ECO:0007669"/>
    <property type="project" value="TreeGrafter"/>
</dbReference>
<dbReference type="PANTHER" id="PTHR30473:SF2">
    <property type="entry name" value="PIN DOMAIN-CONTAINING PROTEIN"/>
    <property type="match status" value="1"/>
</dbReference>
<dbReference type="SMART" id="SM00670">
    <property type="entry name" value="PINc"/>
    <property type="match status" value="1"/>
</dbReference>
<dbReference type="Pfam" id="PF13638">
    <property type="entry name" value="PIN_4"/>
    <property type="match status" value="1"/>
</dbReference>
<evidence type="ECO:0000259" key="5">
    <source>
        <dbReference type="SMART" id="SM00670"/>
    </source>
</evidence>
<dbReference type="Proteomes" id="UP000198461">
    <property type="component" value="Unassembled WGS sequence"/>
</dbReference>
<dbReference type="InterPro" id="IPR027417">
    <property type="entry name" value="P-loop_NTPase"/>
</dbReference>
<dbReference type="InterPro" id="IPR029060">
    <property type="entry name" value="PIN-like_dom_sf"/>
</dbReference>
<dbReference type="OrthoDB" id="9766527at2"/>
<evidence type="ECO:0000256" key="4">
    <source>
        <dbReference type="ARBA" id="ARBA00046345"/>
    </source>
</evidence>
<dbReference type="GO" id="GO:0005524">
    <property type="term" value="F:ATP binding"/>
    <property type="evidence" value="ECO:0007669"/>
    <property type="project" value="UniProtKB-KW"/>
</dbReference>
<feature type="domain" description="PIN" evidence="5">
    <location>
        <begin position="6"/>
        <end position="147"/>
    </location>
</feature>
<dbReference type="InterPro" id="IPR002716">
    <property type="entry name" value="PIN_dom"/>
</dbReference>
<reference evidence="6 7" key="1">
    <citation type="submission" date="2016-11" db="EMBL/GenBank/DDBJ databases">
        <authorList>
            <person name="Jaros S."/>
            <person name="Januszkiewicz K."/>
            <person name="Wedrychowicz H."/>
        </authorList>
    </citation>
    <scope>NUCLEOTIDE SEQUENCE [LARGE SCALE GENOMIC DNA]</scope>
    <source>
        <strain evidence="6 7">DSM 17737</strain>
    </source>
</reference>
<gene>
    <name evidence="6" type="ORF">SAMN05443662_0947</name>
</gene>
<comment type="similarity">
    <text evidence="1">Belongs to the PhoH family.</text>
</comment>
<dbReference type="RefSeq" id="WP_074201228.1">
    <property type="nucleotide sequence ID" value="NZ_FSRE01000002.1"/>
</dbReference>
<evidence type="ECO:0000256" key="2">
    <source>
        <dbReference type="ARBA" id="ARBA00022741"/>
    </source>
</evidence>
<dbReference type="InterPro" id="IPR051451">
    <property type="entry name" value="PhoH2-like"/>
</dbReference>
<keyword evidence="3" id="KW-0067">ATP-binding</keyword>
<evidence type="ECO:0000256" key="3">
    <source>
        <dbReference type="ARBA" id="ARBA00022840"/>
    </source>
</evidence>
<dbReference type="SUPFAM" id="SSF88723">
    <property type="entry name" value="PIN domain-like"/>
    <property type="match status" value="1"/>
</dbReference>
<keyword evidence="2" id="KW-0547">Nucleotide-binding</keyword>
<dbReference type="Pfam" id="PF02562">
    <property type="entry name" value="PhoH"/>
    <property type="match status" value="1"/>
</dbReference>
<dbReference type="AlphaFoldDB" id="A0A1N6F731"/>
<keyword evidence="7" id="KW-1185">Reference proteome</keyword>
<organism evidence="6 7">
    <name type="scientific">Sulfurivirga caldicuralii</name>
    <dbReference type="NCBI Taxonomy" id="364032"/>
    <lineage>
        <taxon>Bacteria</taxon>
        <taxon>Pseudomonadati</taxon>
        <taxon>Pseudomonadota</taxon>
        <taxon>Gammaproteobacteria</taxon>
        <taxon>Thiotrichales</taxon>
        <taxon>Piscirickettsiaceae</taxon>
        <taxon>Sulfurivirga</taxon>
    </lineage>
</organism>
<dbReference type="STRING" id="364032.SAMN05443662_0947"/>
<dbReference type="Gene3D" id="3.40.50.300">
    <property type="entry name" value="P-loop containing nucleotide triphosphate hydrolases"/>
    <property type="match status" value="1"/>
</dbReference>
<accession>A0A1N6F731</accession>
<dbReference type="InterPro" id="IPR003714">
    <property type="entry name" value="PhoH"/>
</dbReference>
<dbReference type="SUPFAM" id="SSF52540">
    <property type="entry name" value="P-loop containing nucleoside triphosphate hydrolases"/>
    <property type="match status" value="1"/>
</dbReference>
<dbReference type="CDD" id="cd09883">
    <property type="entry name" value="PIN_VapC_PhoHL-ATPase"/>
    <property type="match status" value="1"/>
</dbReference>
<evidence type="ECO:0000313" key="6">
    <source>
        <dbReference type="EMBL" id="SIN91004.1"/>
    </source>
</evidence>
<name>A0A1N6F731_9GAMM</name>
<evidence type="ECO:0000256" key="1">
    <source>
        <dbReference type="ARBA" id="ARBA00010393"/>
    </source>
</evidence>